<evidence type="ECO:0000313" key="5">
    <source>
        <dbReference type="EMBL" id="MCW3785016.1"/>
    </source>
</evidence>
<name>A0AAE3M180_9BACT</name>
<proteinExistence type="inferred from homology"/>
<dbReference type="SUPFAM" id="SSF50891">
    <property type="entry name" value="Cyclophilin-like"/>
    <property type="match status" value="2"/>
</dbReference>
<comment type="similarity">
    <text evidence="3">Belongs to the cyclophilin-type PPIase family.</text>
</comment>
<dbReference type="InterPro" id="IPR002130">
    <property type="entry name" value="Cyclophilin-type_PPIase_dom"/>
</dbReference>
<dbReference type="PROSITE" id="PS51257">
    <property type="entry name" value="PROKAR_LIPOPROTEIN"/>
    <property type="match status" value="1"/>
</dbReference>
<dbReference type="RefSeq" id="WP_301188587.1">
    <property type="nucleotide sequence ID" value="NZ_JAPDPJ010000001.1"/>
</dbReference>
<comment type="caution">
    <text evidence="5">The sequence shown here is derived from an EMBL/GenBank/DDBJ whole genome shotgun (WGS) entry which is preliminary data.</text>
</comment>
<dbReference type="Gene3D" id="2.40.100.10">
    <property type="entry name" value="Cyclophilin-like"/>
    <property type="match status" value="1"/>
</dbReference>
<dbReference type="Pfam" id="PF00160">
    <property type="entry name" value="Pro_isomerase"/>
    <property type="match status" value="1"/>
</dbReference>
<evidence type="ECO:0000256" key="3">
    <source>
        <dbReference type="RuleBase" id="RU363019"/>
    </source>
</evidence>
<reference evidence="5" key="1">
    <citation type="submission" date="2022-10" db="EMBL/GenBank/DDBJ databases">
        <authorList>
            <person name="Yu W.X."/>
        </authorList>
    </citation>
    <scope>NUCLEOTIDE SEQUENCE</scope>
    <source>
        <strain evidence="5">AAT</strain>
    </source>
</reference>
<organism evidence="5 6">
    <name type="scientific">Plebeiibacterium sediminum</name>
    <dbReference type="NCBI Taxonomy" id="2992112"/>
    <lineage>
        <taxon>Bacteria</taxon>
        <taxon>Pseudomonadati</taxon>
        <taxon>Bacteroidota</taxon>
        <taxon>Bacteroidia</taxon>
        <taxon>Marinilabiliales</taxon>
        <taxon>Marinilabiliaceae</taxon>
        <taxon>Plebeiibacterium</taxon>
    </lineage>
</organism>
<dbReference type="InterPro" id="IPR044666">
    <property type="entry name" value="Cyclophilin_A-like"/>
</dbReference>
<dbReference type="InterPro" id="IPR029000">
    <property type="entry name" value="Cyclophilin-like_dom_sf"/>
</dbReference>
<keyword evidence="2 3" id="KW-0413">Isomerase</keyword>
<dbReference type="AlphaFoldDB" id="A0AAE3M180"/>
<dbReference type="EC" id="5.2.1.8" evidence="3"/>
<evidence type="ECO:0000256" key="1">
    <source>
        <dbReference type="ARBA" id="ARBA00023110"/>
    </source>
</evidence>
<evidence type="ECO:0000256" key="2">
    <source>
        <dbReference type="ARBA" id="ARBA00023235"/>
    </source>
</evidence>
<dbReference type="PANTHER" id="PTHR45625:SF4">
    <property type="entry name" value="PEPTIDYLPROLYL ISOMERASE DOMAIN AND WD REPEAT-CONTAINING PROTEIN 1"/>
    <property type="match status" value="1"/>
</dbReference>
<dbReference type="EMBL" id="JAPDPJ010000001">
    <property type="protein sequence ID" value="MCW3785016.1"/>
    <property type="molecule type" value="Genomic_DNA"/>
</dbReference>
<gene>
    <name evidence="5" type="ORF">OM075_00990</name>
</gene>
<keyword evidence="3" id="KW-0732">Signal</keyword>
<dbReference type="GO" id="GO:0003755">
    <property type="term" value="F:peptidyl-prolyl cis-trans isomerase activity"/>
    <property type="evidence" value="ECO:0007669"/>
    <property type="project" value="UniProtKB-UniRule"/>
</dbReference>
<evidence type="ECO:0000313" key="6">
    <source>
        <dbReference type="Proteomes" id="UP001209229"/>
    </source>
</evidence>
<dbReference type="PRINTS" id="PR00153">
    <property type="entry name" value="CSAPPISMRASE"/>
</dbReference>
<evidence type="ECO:0000259" key="4">
    <source>
        <dbReference type="PROSITE" id="PS50072"/>
    </source>
</evidence>
<dbReference type="PROSITE" id="PS50072">
    <property type="entry name" value="CSA_PPIASE_2"/>
    <property type="match status" value="1"/>
</dbReference>
<dbReference type="CDD" id="cd00317">
    <property type="entry name" value="cyclophilin"/>
    <property type="match status" value="1"/>
</dbReference>
<keyword evidence="6" id="KW-1185">Reference proteome</keyword>
<dbReference type="Proteomes" id="UP001209229">
    <property type="component" value="Unassembled WGS sequence"/>
</dbReference>
<feature type="signal peptide" evidence="3">
    <location>
        <begin position="1"/>
        <end position="25"/>
    </location>
</feature>
<dbReference type="PANTHER" id="PTHR45625">
    <property type="entry name" value="PEPTIDYL-PROLYL CIS-TRANS ISOMERASE-RELATED"/>
    <property type="match status" value="1"/>
</dbReference>
<keyword evidence="1 3" id="KW-0697">Rotamase</keyword>
<feature type="chain" id="PRO_5041777752" description="Peptidyl-prolyl cis-trans isomerase" evidence="3">
    <location>
        <begin position="26"/>
        <end position="289"/>
    </location>
</feature>
<comment type="catalytic activity">
    <reaction evidence="3">
        <text>[protein]-peptidylproline (omega=180) = [protein]-peptidylproline (omega=0)</text>
        <dbReference type="Rhea" id="RHEA:16237"/>
        <dbReference type="Rhea" id="RHEA-COMP:10747"/>
        <dbReference type="Rhea" id="RHEA-COMP:10748"/>
        <dbReference type="ChEBI" id="CHEBI:83833"/>
        <dbReference type="ChEBI" id="CHEBI:83834"/>
        <dbReference type="EC" id="5.2.1.8"/>
    </reaction>
</comment>
<comment type="function">
    <text evidence="3">PPIases accelerate the folding of proteins. It catalyzes the cis-trans isomerization of proline imidic peptide bonds in oligopeptides.</text>
</comment>
<feature type="domain" description="PPIase cyclophilin-type" evidence="4">
    <location>
        <begin position="28"/>
        <end position="282"/>
    </location>
</feature>
<accession>A0AAE3M180</accession>
<protein>
    <recommendedName>
        <fullName evidence="3">Peptidyl-prolyl cis-trans isomerase</fullName>
        <shortName evidence="3">PPIase</shortName>
        <ecNumber evidence="3">5.2.1.8</ecNumber>
    </recommendedName>
</protein>
<sequence>MNKNAFLLLVAFIVIFFTSCSPKSAGTVVLLKTDLGDIKIRLYDDTPKHRDNFIKLAKEGYLDSTLFHRVIKEFMIQGGDPDSKHAESGVALGEGGPDYTIPAEFNFPKYFHKKGALAAARMGDQVNPEKASSGSQFYIVQGKVFDDNDLIKAENRIRDGKRRAIFNDVLQQYNDSLNMLQMQGEEEAIMKLQQKIMAIVNQKYSEQPEFEFPEEVKEIYKTVGGVPHLDTNYTVFGEVIEDKNWIEKIKSVFGKKYGLEVVDAIAYQETDARDRPLKDIRMKVKIIKE</sequence>